<evidence type="ECO:0000256" key="1">
    <source>
        <dbReference type="SAM" id="MobiDB-lite"/>
    </source>
</evidence>
<evidence type="ECO:0000313" key="2">
    <source>
        <dbReference type="EMBL" id="MXR51180.1"/>
    </source>
</evidence>
<feature type="region of interest" description="Disordered" evidence="1">
    <location>
        <begin position="288"/>
        <end position="308"/>
    </location>
</feature>
<dbReference type="EMBL" id="WUUT01000002">
    <property type="protein sequence ID" value="MXR51180.1"/>
    <property type="molecule type" value="Genomic_DNA"/>
</dbReference>
<sequence length="308" mass="35323">MHADAWQLSEEGFEEIRTEMTEFDAAVAYKSSTRNFIQRHPPGSVMDQFFVLDAERARSAEVFKRSPLDFPPPISPHETLMAIWVSAFGWNDMYQYSTRQEEEYWDGEPTMDYHSGTGSNPVRPMMYNPEYGQLHIAAEDFSNSLGRQLQASYLRRHDITEGGTVEQFLDDYGISDRQLQRELADYCESVDSRLSRYGLSMESFNRDLRLIEAFLDDDRSTVDRVKKSIRLNTEDTTLWEILSGLQTLVGDTLGDDDEPDCYDSVPVRKGRSEASMNEIYTELLDADDYPSQLRDGTFVDDGDTGDSH</sequence>
<name>A0A6B0T8K0_9EURY</name>
<proteinExistence type="predicted"/>
<keyword evidence="3" id="KW-1185">Reference proteome</keyword>
<organism evidence="2 3">
    <name type="scientific">Halovenus carboxidivorans</name>
    <dbReference type="NCBI Taxonomy" id="2692199"/>
    <lineage>
        <taxon>Archaea</taxon>
        <taxon>Methanobacteriati</taxon>
        <taxon>Methanobacteriota</taxon>
        <taxon>Stenosarchaea group</taxon>
        <taxon>Halobacteria</taxon>
        <taxon>Halobacteriales</taxon>
        <taxon>Haloarculaceae</taxon>
        <taxon>Halovenus</taxon>
    </lineage>
</organism>
<evidence type="ECO:0000313" key="3">
    <source>
        <dbReference type="Proteomes" id="UP000466535"/>
    </source>
</evidence>
<reference evidence="2 3" key="1">
    <citation type="submission" date="2019-12" db="EMBL/GenBank/DDBJ databases">
        <title>Isolation and characterization of three novel carbon monoxide-oxidizing members of Halobacteria from salione crusts and soils.</title>
        <authorList>
            <person name="Myers M.R."/>
            <person name="King G.M."/>
        </authorList>
    </citation>
    <scope>NUCLEOTIDE SEQUENCE [LARGE SCALE GENOMIC DNA]</scope>
    <source>
        <strain evidence="2 3">WSH3</strain>
    </source>
</reference>
<accession>A0A6B0T8K0</accession>
<comment type="caution">
    <text evidence="2">The sequence shown here is derived from an EMBL/GenBank/DDBJ whole genome shotgun (WGS) entry which is preliminary data.</text>
</comment>
<feature type="compositionally biased region" description="Acidic residues" evidence="1">
    <location>
        <begin position="298"/>
        <end position="308"/>
    </location>
</feature>
<dbReference type="AlphaFoldDB" id="A0A6B0T8K0"/>
<dbReference type="OrthoDB" id="385511at2157"/>
<gene>
    <name evidence="2" type="ORF">GRX03_06115</name>
</gene>
<dbReference type="Proteomes" id="UP000466535">
    <property type="component" value="Unassembled WGS sequence"/>
</dbReference>
<protein>
    <submittedName>
        <fullName evidence="2">Uncharacterized protein</fullName>
    </submittedName>
</protein>
<dbReference type="RefSeq" id="WP_159763326.1">
    <property type="nucleotide sequence ID" value="NZ_WUUT01000002.1"/>
</dbReference>